<sequence>MKLLPRIFATLLLLLSVEFAEAEELMVTKTTVAEEQEKNQQNERQQSGQPIIGTINAEKNPHRGWVWDSEVEPYDTGWALYIDNDLFALRSSDQDYTGGFSLTLAGRRAVEYDFSLNPILERVDQLTGFESLHSQGDRQLHSIEMGFTVFTPESIANVEEQVGDRPYASLLFLSNTHESIDFESDTAWVSTFTLGVIGSSLISEVQTELHKTLGSETPVGWNNQISDGGELTARYSIARQSLFHFNYRNEHNFEVSTTMQASVGYISEASFGLAARVGQFDTPWYSFRPQFNDYSEKSASLAGLNKNQEEFYFWGGFNLHLRAYNAFLQGQFKNNTIEYSSSEVRNIVAEAWLGVTRQFKNGWRLSYLLRTQSSEVKVGKADRSVYWGGLILSKGL</sequence>
<dbReference type="InterPro" id="IPR037107">
    <property type="entry name" value="Put_OMP_sf"/>
</dbReference>
<reference evidence="2 3" key="1">
    <citation type="submission" date="2019-07" db="EMBL/GenBank/DDBJ databases">
        <title>Draft genome for Aliikangiella sp. M105.</title>
        <authorList>
            <person name="Wang G."/>
        </authorList>
    </citation>
    <scope>NUCLEOTIDE SEQUENCE [LARGE SCALE GENOMIC DNA]</scope>
    <source>
        <strain evidence="2 3">M105</strain>
    </source>
</reference>
<comment type="caution">
    <text evidence="2">The sequence shown here is derived from an EMBL/GenBank/DDBJ whole genome shotgun (WGS) entry which is preliminary data.</text>
</comment>
<dbReference type="AlphaFoldDB" id="A0A545U7B9"/>
<keyword evidence="3" id="KW-1185">Reference proteome</keyword>
<dbReference type="InterPro" id="IPR018707">
    <property type="entry name" value="LpxR"/>
</dbReference>
<dbReference type="OrthoDB" id="9776275at2"/>
<name>A0A545U7B9_9GAMM</name>
<dbReference type="RefSeq" id="WP_142933045.1">
    <property type="nucleotide sequence ID" value="NZ_ML660168.1"/>
</dbReference>
<organism evidence="2 3">
    <name type="scientific">Aliikangiella coralliicola</name>
    <dbReference type="NCBI Taxonomy" id="2592383"/>
    <lineage>
        <taxon>Bacteria</taxon>
        <taxon>Pseudomonadati</taxon>
        <taxon>Pseudomonadota</taxon>
        <taxon>Gammaproteobacteria</taxon>
        <taxon>Oceanospirillales</taxon>
        <taxon>Pleioneaceae</taxon>
        <taxon>Aliikangiella</taxon>
    </lineage>
</organism>
<evidence type="ECO:0000313" key="3">
    <source>
        <dbReference type="Proteomes" id="UP000315439"/>
    </source>
</evidence>
<keyword evidence="1" id="KW-0732">Signal</keyword>
<dbReference type="Proteomes" id="UP000315439">
    <property type="component" value="Unassembled WGS sequence"/>
</dbReference>
<feature type="signal peptide" evidence="1">
    <location>
        <begin position="1"/>
        <end position="22"/>
    </location>
</feature>
<accession>A0A545U7B9</accession>
<evidence type="ECO:0000256" key="1">
    <source>
        <dbReference type="SAM" id="SignalP"/>
    </source>
</evidence>
<dbReference type="EMBL" id="VIKS01000012">
    <property type="protein sequence ID" value="TQV85368.1"/>
    <property type="molecule type" value="Genomic_DNA"/>
</dbReference>
<gene>
    <name evidence="2" type="ORF">FLL46_19575</name>
</gene>
<dbReference type="Pfam" id="PF09982">
    <property type="entry name" value="LpxR"/>
    <property type="match status" value="1"/>
</dbReference>
<proteinExistence type="predicted"/>
<feature type="chain" id="PRO_5022038687" evidence="1">
    <location>
        <begin position="23"/>
        <end position="396"/>
    </location>
</feature>
<evidence type="ECO:0000313" key="2">
    <source>
        <dbReference type="EMBL" id="TQV85368.1"/>
    </source>
</evidence>
<dbReference type="Gene3D" id="2.40.128.140">
    <property type="entry name" value="Outer membrane protein"/>
    <property type="match status" value="1"/>
</dbReference>
<protein>
    <submittedName>
        <fullName evidence="2">Lipid A deacylase LpxR family protein</fullName>
    </submittedName>
</protein>